<comment type="caution">
    <text evidence="1">The sequence shown here is derived from an EMBL/GenBank/DDBJ whole genome shotgun (WGS) entry which is preliminary data.</text>
</comment>
<protein>
    <submittedName>
        <fullName evidence="1">Uncharacterized protein</fullName>
    </submittedName>
</protein>
<sequence length="171" mass="18389">MPIPDDHARLSDLTQGEHMLLWAFRAAAFGVADCRLVRRQFEDACGPVGIEALTALTVFVSELAASGRRRVTLAAPGSYRLTCDEQTILALFASAQAEDYPRLEAHLIWLLADTPRAPFAAAACLVAQAFAMNGLLLRLPTVETAPTPREPSNPKGILRFSSFGAAACNHA</sequence>
<dbReference type="EMBL" id="JBEPLU010000001">
    <property type="protein sequence ID" value="MET3526035.1"/>
    <property type="molecule type" value="Genomic_DNA"/>
</dbReference>
<keyword evidence="2" id="KW-1185">Reference proteome</keyword>
<dbReference type="Proteomes" id="UP001549110">
    <property type="component" value="Unassembled WGS sequence"/>
</dbReference>
<reference evidence="1 2" key="1">
    <citation type="submission" date="2024-06" db="EMBL/GenBank/DDBJ databases">
        <title>Genomic Encyclopedia of Type Strains, Phase IV (KMG-IV): sequencing the most valuable type-strain genomes for metagenomic binning, comparative biology and taxonomic classification.</title>
        <authorList>
            <person name="Goeker M."/>
        </authorList>
    </citation>
    <scope>NUCLEOTIDE SEQUENCE [LARGE SCALE GENOMIC DNA]</scope>
    <source>
        <strain evidence="1 2">DSM 17809</strain>
    </source>
</reference>
<evidence type="ECO:0000313" key="1">
    <source>
        <dbReference type="EMBL" id="MET3526035.1"/>
    </source>
</evidence>
<accession>A0ABV2EG78</accession>
<gene>
    <name evidence="1" type="ORF">ABID41_001130</name>
</gene>
<organism evidence="1 2">
    <name type="scientific">Phenylobacterium koreense</name>
    <dbReference type="NCBI Taxonomy" id="266125"/>
    <lineage>
        <taxon>Bacteria</taxon>
        <taxon>Pseudomonadati</taxon>
        <taxon>Pseudomonadota</taxon>
        <taxon>Alphaproteobacteria</taxon>
        <taxon>Caulobacterales</taxon>
        <taxon>Caulobacteraceae</taxon>
        <taxon>Phenylobacterium</taxon>
    </lineage>
</organism>
<evidence type="ECO:0000313" key="2">
    <source>
        <dbReference type="Proteomes" id="UP001549110"/>
    </source>
</evidence>
<name>A0ABV2EG78_9CAUL</name>
<proteinExistence type="predicted"/>
<dbReference type="RefSeq" id="WP_331928594.1">
    <property type="nucleotide sequence ID" value="NZ_JBEPLU010000001.1"/>
</dbReference>